<dbReference type="GO" id="GO:0003677">
    <property type="term" value="F:DNA binding"/>
    <property type="evidence" value="ECO:0007669"/>
    <property type="project" value="InterPro"/>
</dbReference>
<protein>
    <recommendedName>
        <fullName evidence="5">Zn(2)-C6 fungal-type domain-containing protein</fullName>
    </recommendedName>
</protein>
<evidence type="ECO:0000256" key="3">
    <source>
        <dbReference type="ARBA" id="ARBA00023242"/>
    </source>
</evidence>
<dbReference type="CDD" id="cd00067">
    <property type="entry name" value="GAL4"/>
    <property type="match status" value="1"/>
</dbReference>
<feature type="compositionally biased region" description="Pro residues" evidence="4">
    <location>
        <begin position="155"/>
        <end position="167"/>
    </location>
</feature>
<feature type="compositionally biased region" description="Polar residues" evidence="4">
    <location>
        <begin position="1"/>
        <end position="12"/>
    </location>
</feature>
<evidence type="ECO:0000256" key="1">
    <source>
        <dbReference type="ARBA" id="ARBA00004123"/>
    </source>
</evidence>
<dbReference type="InterPro" id="IPR050613">
    <property type="entry name" value="Sec_Metabolite_Reg"/>
</dbReference>
<evidence type="ECO:0000256" key="2">
    <source>
        <dbReference type="ARBA" id="ARBA00022723"/>
    </source>
</evidence>
<dbReference type="CDD" id="cd12148">
    <property type="entry name" value="fungal_TF_MHR"/>
    <property type="match status" value="1"/>
</dbReference>
<keyword evidence="7" id="KW-1185">Reference proteome</keyword>
<dbReference type="InterPro" id="IPR001138">
    <property type="entry name" value="Zn2Cys6_DnaBD"/>
</dbReference>
<organism evidence="6 7">
    <name type="scientific">Naganishia liquefaciens</name>
    <dbReference type="NCBI Taxonomy" id="104408"/>
    <lineage>
        <taxon>Eukaryota</taxon>
        <taxon>Fungi</taxon>
        <taxon>Dikarya</taxon>
        <taxon>Basidiomycota</taxon>
        <taxon>Agaricomycotina</taxon>
        <taxon>Tremellomycetes</taxon>
        <taxon>Filobasidiales</taxon>
        <taxon>Filobasidiaceae</taxon>
        <taxon>Naganishia</taxon>
    </lineage>
</organism>
<feature type="domain" description="Zn(2)-C6 fungal-type" evidence="5">
    <location>
        <begin position="99"/>
        <end position="128"/>
    </location>
</feature>
<feature type="compositionally biased region" description="Low complexity" evidence="4">
    <location>
        <begin position="13"/>
        <end position="45"/>
    </location>
</feature>
<evidence type="ECO:0000313" key="7">
    <source>
        <dbReference type="Proteomes" id="UP000620104"/>
    </source>
</evidence>
<dbReference type="OrthoDB" id="4934715at2759"/>
<dbReference type="Proteomes" id="UP000620104">
    <property type="component" value="Unassembled WGS sequence"/>
</dbReference>
<comment type="caution">
    <text evidence="6">The sequence shown here is derived from an EMBL/GenBank/DDBJ whole genome shotgun (WGS) entry which is preliminary data.</text>
</comment>
<dbReference type="GO" id="GO:0000981">
    <property type="term" value="F:DNA-binding transcription factor activity, RNA polymerase II-specific"/>
    <property type="evidence" value="ECO:0007669"/>
    <property type="project" value="InterPro"/>
</dbReference>
<feature type="compositionally biased region" description="Basic and acidic residues" evidence="4">
    <location>
        <begin position="65"/>
        <end position="96"/>
    </location>
</feature>
<dbReference type="Pfam" id="PF04082">
    <property type="entry name" value="Fungal_trans"/>
    <property type="match status" value="1"/>
</dbReference>
<evidence type="ECO:0000256" key="4">
    <source>
        <dbReference type="SAM" id="MobiDB-lite"/>
    </source>
</evidence>
<dbReference type="GO" id="GO:0005634">
    <property type="term" value="C:nucleus"/>
    <property type="evidence" value="ECO:0007669"/>
    <property type="project" value="UniProtKB-SubCell"/>
</dbReference>
<comment type="subcellular location">
    <subcellularLocation>
        <location evidence="1">Nucleus</location>
    </subcellularLocation>
</comment>
<dbReference type="SUPFAM" id="SSF57701">
    <property type="entry name" value="Zn2/Cys6 DNA-binding domain"/>
    <property type="match status" value="1"/>
</dbReference>
<feature type="region of interest" description="Disordered" evidence="4">
    <location>
        <begin position="151"/>
        <end position="191"/>
    </location>
</feature>
<feature type="region of interest" description="Disordered" evidence="4">
    <location>
        <begin position="428"/>
        <end position="465"/>
    </location>
</feature>
<proteinExistence type="predicted"/>
<evidence type="ECO:0000259" key="5">
    <source>
        <dbReference type="PROSITE" id="PS50048"/>
    </source>
</evidence>
<dbReference type="PANTHER" id="PTHR31001:SF87">
    <property type="entry name" value="COL-21"/>
    <property type="match status" value="1"/>
</dbReference>
<accession>A0A8H3YG41</accession>
<keyword evidence="3" id="KW-0539">Nucleus</keyword>
<dbReference type="InterPro" id="IPR036864">
    <property type="entry name" value="Zn2-C6_fun-type_DNA-bd_sf"/>
</dbReference>
<dbReference type="InterPro" id="IPR007219">
    <property type="entry name" value="XnlR_reg_dom"/>
</dbReference>
<dbReference type="PROSITE" id="PS50048">
    <property type="entry name" value="ZN2_CY6_FUNGAL_2"/>
    <property type="match status" value="1"/>
</dbReference>
<dbReference type="AlphaFoldDB" id="A0A8H3YG41"/>
<feature type="compositionally biased region" description="Polar residues" evidence="4">
    <location>
        <begin position="1025"/>
        <end position="1034"/>
    </location>
</feature>
<dbReference type="GO" id="GO:0008270">
    <property type="term" value="F:zinc ion binding"/>
    <property type="evidence" value="ECO:0007669"/>
    <property type="project" value="InterPro"/>
</dbReference>
<gene>
    <name evidence="6" type="ORF">NliqN6_4310</name>
</gene>
<sequence length="1085" mass="119028">MTPVTESLSEQQPARARAASPHAPAGSATSPPAESSLAAASVSTSAREKAAVEGTSARSEPQGVCKEEATSDKKSENEESVKKERDKKNATKKPREQYSCVECFRRKQRCDRRFPCKNCIARRLPERCIPPPGHPLYRDPALGPVIPGVTKTDANPPPPPPIPPPPHTTGLFQPPAVTSTDATFPGGSSVLAQPAGMPYPSSAPLAAPPVTHIPASMAHLPDLAGINRRASEARVSGYGSQHHVGGEFYRPSSAPGGGYSAEQDPQYGMAHKRRRVERESSAYGPVSVKPELSRMLSVGGSSVLPAPEGMRPLVVEQPGSASLPLNPTVKEQASESAATLAETTARLARLERLLTLQDHTYAEKRLRLAEEAALRMLEGGTTTERDTSMGHVLHAGNHGRTQVGYSPSHVRGQKHQGQSLRIDISATTAAAAAATEEPNGPVAQSHATASVDHDDDGGENHLDSADVKGHFGQWDTVEIIGDAGYTGAEGLNALTAASVLANRPTRPGYGKTFFARKSQENTNAASMEKLIGLSQVQATEIRSLIAVLPTIEVAQHLIERYFKLWDWSRYPLSASHAFPTDWQKFYTKEIERELGAAGTNYFSSLALLLGALALGSVSPVLSCSDTHITASTYFWASSKALMYCETAGTNDIRTIWAKSVLVRYTDLVRNTQASWHVVGGWIRNAIDQGLHRDGTGFEPPLAQDLTAERRVLWSHVLHADREWALLLGRPLAINQYSTRMPDDNDLSAYPWDYRVYLSTRNNFIPILERISRIFQDHGLAYEHGRSGRQVMENDRNRMYQEVLAIDRDIDNYLVTLPACFSLDPTKSNLALDQQYPRLPFYRSLITGAINFHRILMHRPFMLKPIRRKRHPYRYSWQKCVDTAVQDLRARTVWQKTLTPAEQTQTYGGSFAPFNDCVVLGLSILISLDMGEMPSPEIYSEHLTYLQDFVQRLQSDLDDGRDGTTAQKERTIMDSILARLDALINNDEGSTRNGRGPHSASAHDHPASAHHHGPIAKPRSVVMPSPGTSGQSTPYDASQANAQMALIDFDPTALGFDPNTILDSQAPFDWEVYLSEMYNEGNLFMN</sequence>
<evidence type="ECO:0000313" key="6">
    <source>
        <dbReference type="EMBL" id="GHJ87908.1"/>
    </source>
</evidence>
<keyword evidence="2" id="KW-0479">Metal-binding</keyword>
<dbReference type="EMBL" id="BLZA01000023">
    <property type="protein sequence ID" value="GHJ87908.1"/>
    <property type="molecule type" value="Genomic_DNA"/>
</dbReference>
<dbReference type="PANTHER" id="PTHR31001">
    <property type="entry name" value="UNCHARACTERIZED TRANSCRIPTIONAL REGULATORY PROTEIN"/>
    <property type="match status" value="1"/>
</dbReference>
<dbReference type="GO" id="GO:0006351">
    <property type="term" value="P:DNA-templated transcription"/>
    <property type="evidence" value="ECO:0007669"/>
    <property type="project" value="InterPro"/>
</dbReference>
<reference evidence="6" key="1">
    <citation type="submission" date="2020-07" db="EMBL/GenBank/DDBJ databases">
        <title>Draft Genome Sequence of a Deep-Sea Yeast, Naganishia (Cryptococcus) liquefaciens strain N6.</title>
        <authorList>
            <person name="Han Y.W."/>
            <person name="Kajitani R."/>
            <person name="Morimoto H."/>
            <person name="Parhat M."/>
            <person name="Tsubouchi H."/>
            <person name="Bakenova O."/>
            <person name="Ogata M."/>
            <person name="Argunhan B."/>
            <person name="Aoki R."/>
            <person name="Kajiwara S."/>
            <person name="Itoh T."/>
            <person name="Iwasaki H."/>
        </authorList>
    </citation>
    <scope>NUCLEOTIDE SEQUENCE</scope>
    <source>
        <strain evidence="6">N6</strain>
    </source>
</reference>
<dbReference type="SMART" id="SM00906">
    <property type="entry name" value="Fungal_trans"/>
    <property type="match status" value="1"/>
</dbReference>
<name>A0A8H3YG41_9TREE</name>
<feature type="region of interest" description="Disordered" evidence="4">
    <location>
        <begin position="986"/>
        <end position="1034"/>
    </location>
</feature>
<feature type="region of interest" description="Disordered" evidence="4">
    <location>
        <begin position="1"/>
        <end position="97"/>
    </location>
</feature>